<dbReference type="Pfam" id="PF04851">
    <property type="entry name" value="ResIII"/>
    <property type="match status" value="1"/>
</dbReference>
<dbReference type="EMBL" id="JAFCIX010000102">
    <property type="protein sequence ID" value="KAH6598571.1"/>
    <property type="molecule type" value="Genomic_DNA"/>
</dbReference>
<dbReference type="PANTHER" id="PTHR47396">
    <property type="entry name" value="TYPE I RESTRICTION ENZYME ECOKI R PROTEIN"/>
    <property type="match status" value="1"/>
</dbReference>
<gene>
    <name evidence="3" type="ORF">BASA50_003609</name>
</gene>
<feature type="domain" description="Helicase C-terminal" evidence="2">
    <location>
        <begin position="278"/>
        <end position="434"/>
    </location>
</feature>
<dbReference type="PANTHER" id="PTHR47396:SF1">
    <property type="entry name" value="ATP-DEPENDENT HELICASE IRC3-RELATED"/>
    <property type="match status" value="1"/>
</dbReference>
<keyword evidence="1" id="KW-0378">Hydrolase</keyword>
<dbReference type="CDD" id="cd18799">
    <property type="entry name" value="SF2_C_EcoAI-like"/>
    <property type="match status" value="1"/>
</dbReference>
<keyword evidence="1" id="KW-0547">Nucleotide-binding</keyword>
<evidence type="ECO:0000256" key="1">
    <source>
        <dbReference type="ARBA" id="ARBA00022806"/>
    </source>
</evidence>
<dbReference type="PROSITE" id="PS51194">
    <property type="entry name" value="HELICASE_CTER"/>
    <property type="match status" value="1"/>
</dbReference>
<dbReference type="Gene3D" id="3.40.50.300">
    <property type="entry name" value="P-loop containing nucleotide triphosphate hydrolases"/>
    <property type="match status" value="2"/>
</dbReference>
<dbReference type="InterPro" id="IPR027417">
    <property type="entry name" value="P-loop_NTPase"/>
</dbReference>
<keyword evidence="1" id="KW-0067">ATP-binding</keyword>
<name>A0ABQ8FID0_9FUNG</name>
<keyword evidence="4" id="KW-1185">Reference proteome</keyword>
<dbReference type="InterPro" id="IPR050742">
    <property type="entry name" value="Helicase_Restrict-Modif_Enz"/>
</dbReference>
<dbReference type="Proteomes" id="UP001648503">
    <property type="component" value="Unassembled WGS sequence"/>
</dbReference>
<keyword evidence="1" id="KW-0347">Helicase</keyword>
<dbReference type="Pfam" id="PF00271">
    <property type="entry name" value="Helicase_C"/>
    <property type="match status" value="1"/>
</dbReference>
<dbReference type="InterPro" id="IPR014001">
    <property type="entry name" value="Helicase_ATP-bd"/>
</dbReference>
<reference evidence="3 4" key="1">
    <citation type="submission" date="2021-02" db="EMBL/GenBank/DDBJ databases">
        <title>Variation within the Batrachochytrium salamandrivorans European outbreak.</title>
        <authorList>
            <person name="Kelly M."/>
            <person name="Pasmans F."/>
            <person name="Shea T.P."/>
            <person name="Munoz J.F."/>
            <person name="Carranza S."/>
            <person name="Cuomo C.A."/>
            <person name="Martel A."/>
        </authorList>
    </citation>
    <scope>NUCLEOTIDE SEQUENCE [LARGE SCALE GENOMIC DNA]</scope>
    <source>
        <strain evidence="3 4">AMFP18/2</strain>
    </source>
</reference>
<accession>A0ABQ8FID0</accession>
<dbReference type="InterPro" id="IPR001650">
    <property type="entry name" value="Helicase_C-like"/>
</dbReference>
<dbReference type="SMART" id="SM00487">
    <property type="entry name" value="DEXDc"/>
    <property type="match status" value="1"/>
</dbReference>
<dbReference type="SMART" id="SM00490">
    <property type="entry name" value="HELICc"/>
    <property type="match status" value="1"/>
</dbReference>
<dbReference type="InterPro" id="IPR006935">
    <property type="entry name" value="Helicase/UvrB_N"/>
</dbReference>
<evidence type="ECO:0000313" key="3">
    <source>
        <dbReference type="EMBL" id="KAH6598571.1"/>
    </source>
</evidence>
<comment type="caution">
    <text evidence="3">The sequence shown here is derived from an EMBL/GenBank/DDBJ whole genome shotgun (WGS) entry which is preliminary data.</text>
</comment>
<organism evidence="3 4">
    <name type="scientific">Batrachochytrium salamandrivorans</name>
    <dbReference type="NCBI Taxonomy" id="1357716"/>
    <lineage>
        <taxon>Eukaryota</taxon>
        <taxon>Fungi</taxon>
        <taxon>Fungi incertae sedis</taxon>
        <taxon>Chytridiomycota</taxon>
        <taxon>Chytridiomycota incertae sedis</taxon>
        <taxon>Chytridiomycetes</taxon>
        <taxon>Rhizophydiales</taxon>
        <taxon>Rhizophydiales incertae sedis</taxon>
        <taxon>Batrachochytrium</taxon>
    </lineage>
</organism>
<dbReference type="SUPFAM" id="SSF52540">
    <property type="entry name" value="P-loop containing nucleoside triphosphate hydrolases"/>
    <property type="match status" value="1"/>
</dbReference>
<evidence type="ECO:0000313" key="4">
    <source>
        <dbReference type="Proteomes" id="UP001648503"/>
    </source>
</evidence>
<protein>
    <recommendedName>
        <fullName evidence="2">Helicase C-terminal domain-containing protein</fullName>
    </recommendedName>
</protein>
<proteinExistence type="predicted"/>
<evidence type="ECO:0000259" key="2">
    <source>
        <dbReference type="PROSITE" id="PS51194"/>
    </source>
</evidence>
<sequence length="667" mass="74094">MFSPCRLKLLATGTCRSLGLLVPSNIRPIGRFLSVQSHAVDQSIDLSVQMPVLEGSMKTATVQEITHPIKPISLRPYQEECIVETLKVFNSGIRRTAVSMPVGSGKTVIFANMIPRISPPHPEATKTLVLAHREELLTQAHNQISRYCPSLSVSIDQGTAKASMESDVIVASVQSIGRMGSARIKKYDPKLFKCIIIGTLRRSDGKSLHPTFLSIAYAKPITSMISDGWLSDVDVKQVKTHVHLTGVKSNSASGDYDLVALSNAVNTPERNLTVAQLYLNEAVPSNRKSTLVFAVNVQHIEDLVKAFKAKGVPAIGVHGKTPLHARHAIMKEFSSGRIPVLINCGIITEGVDIPRVDCVMLARPTKSGGLLQQMLGRGMRKFEGKERCIVFDFVDTITRGFQSATIPTLFGLSSTFDMEGKTIKEISDLVENINGMPLGQSAMMKVKSFEELKRIESDPEKYHVDSSNDLEYTLKPFLDPFSLSFLAKDNTFVRALTHLAWVRVGQEKWVIAFPSKEGLVVLERKSKIYVATYMHHSKKSLSRHLYKLEILRSDSISHAFKGADTFISEKLGQFRIKGIHWNAAWRHGRSTERQMEFARSMGLDRYVDIEDLTKGQMMDLLLRRQFGALGASRKANIEQRALEKLANSYSMGVDKNLLFPTQGGDIV</sequence>